<comment type="caution">
    <text evidence="1">The sequence shown here is derived from an EMBL/GenBank/DDBJ whole genome shotgun (WGS) entry which is preliminary data.</text>
</comment>
<name>A0A9D4HI53_DREPO</name>
<sequence>MLQDKAVNAYWTTKINGSLKTYSTLTFLCDEVFRQGRVLPIFSPDFTAKDSDRMKVKLRLATGTYYLQSTRKNFNQYGIDQTCQCVKKK</sequence>
<accession>A0A9D4HI53</accession>
<dbReference type="Proteomes" id="UP000828390">
    <property type="component" value="Unassembled WGS sequence"/>
</dbReference>
<evidence type="ECO:0000313" key="2">
    <source>
        <dbReference type="Proteomes" id="UP000828390"/>
    </source>
</evidence>
<reference evidence="1" key="1">
    <citation type="journal article" date="2019" name="bioRxiv">
        <title>The Genome of the Zebra Mussel, Dreissena polymorpha: A Resource for Invasive Species Research.</title>
        <authorList>
            <person name="McCartney M.A."/>
            <person name="Auch B."/>
            <person name="Kono T."/>
            <person name="Mallez S."/>
            <person name="Zhang Y."/>
            <person name="Obille A."/>
            <person name="Becker A."/>
            <person name="Abrahante J.E."/>
            <person name="Garbe J."/>
            <person name="Badalamenti J.P."/>
            <person name="Herman A."/>
            <person name="Mangelson H."/>
            <person name="Liachko I."/>
            <person name="Sullivan S."/>
            <person name="Sone E.D."/>
            <person name="Koren S."/>
            <person name="Silverstein K.A.T."/>
            <person name="Beckman K.B."/>
            <person name="Gohl D.M."/>
        </authorList>
    </citation>
    <scope>NUCLEOTIDE SEQUENCE</scope>
    <source>
        <strain evidence="1">Duluth1</strain>
        <tissue evidence="1">Whole animal</tissue>
    </source>
</reference>
<evidence type="ECO:0000313" key="1">
    <source>
        <dbReference type="EMBL" id="KAH3717591.1"/>
    </source>
</evidence>
<dbReference type="AlphaFoldDB" id="A0A9D4HI53"/>
<protein>
    <submittedName>
        <fullName evidence="1">Uncharacterized protein</fullName>
    </submittedName>
</protein>
<keyword evidence="2" id="KW-1185">Reference proteome</keyword>
<proteinExistence type="predicted"/>
<gene>
    <name evidence="1" type="ORF">DPMN_060384</name>
</gene>
<organism evidence="1 2">
    <name type="scientific">Dreissena polymorpha</name>
    <name type="common">Zebra mussel</name>
    <name type="synonym">Mytilus polymorpha</name>
    <dbReference type="NCBI Taxonomy" id="45954"/>
    <lineage>
        <taxon>Eukaryota</taxon>
        <taxon>Metazoa</taxon>
        <taxon>Spiralia</taxon>
        <taxon>Lophotrochozoa</taxon>
        <taxon>Mollusca</taxon>
        <taxon>Bivalvia</taxon>
        <taxon>Autobranchia</taxon>
        <taxon>Heteroconchia</taxon>
        <taxon>Euheterodonta</taxon>
        <taxon>Imparidentia</taxon>
        <taxon>Neoheterodontei</taxon>
        <taxon>Myida</taxon>
        <taxon>Dreissenoidea</taxon>
        <taxon>Dreissenidae</taxon>
        <taxon>Dreissena</taxon>
    </lineage>
</organism>
<dbReference type="EMBL" id="JAIWYP010000013">
    <property type="protein sequence ID" value="KAH3717591.1"/>
    <property type="molecule type" value="Genomic_DNA"/>
</dbReference>
<reference evidence="1" key="2">
    <citation type="submission" date="2020-11" db="EMBL/GenBank/DDBJ databases">
        <authorList>
            <person name="McCartney M.A."/>
            <person name="Auch B."/>
            <person name="Kono T."/>
            <person name="Mallez S."/>
            <person name="Becker A."/>
            <person name="Gohl D.M."/>
            <person name="Silverstein K.A.T."/>
            <person name="Koren S."/>
            <person name="Bechman K.B."/>
            <person name="Herman A."/>
            <person name="Abrahante J.E."/>
            <person name="Garbe J."/>
        </authorList>
    </citation>
    <scope>NUCLEOTIDE SEQUENCE</scope>
    <source>
        <strain evidence="1">Duluth1</strain>
        <tissue evidence="1">Whole animal</tissue>
    </source>
</reference>